<feature type="compositionally biased region" description="Low complexity" evidence="1">
    <location>
        <begin position="552"/>
        <end position="571"/>
    </location>
</feature>
<proteinExistence type="predicted"/>
<gene>
    <name evidence="3" type="ORF">LTR78_000086</name>
</gene>
<feature type="transmembrane region" description="Helical" evidence="2">
    <location>
        <begin position="53"/>
        <end position="77"/>
    </location>
</feature>
<feature type="region of interest" description="Disordered" evidence="1">
    <location>
        <begin position="1006"/>
        <end position="1062"/>
    </location>
</feature>
<evidence type="ECO:0000256" key="1">
    <source>
        <dbReference type="SAM" id="MobiDB-lite"/>
    </source>
</evidence>
<feature type="compositionally biased region" description="Low complexity" evidence="1">
    <location>
        <begin position="23"/>
        <end position="45"/>
    </location>
</feature>
<keyword evidence="2" id="KW-0472">Membrane</keyword>
<feature type="region of interest" description="Disordered" evidence="1">
    <location>
        <begin position="504"/>
        <end position="656"/>
    </location>
</feature>
<feature type="compositionally biased region" description="Polar residues" evidence="1">
    <location>
        <begin position="1035"/>
        <end position="1054"/>
    </location>
</feature>
<keyword evidence="4" id="KW-1185">Reference proteome</keyword>
<feature type="region of interest" description="Disordered" evidence="1">
    <location>
        <begin position="775"/>
        <end position="832"/>
    </location>
</feature>
<comment type="caution">
    <text evidence="3">The sequence shown here is derived from an EMBL/GenBank/DDBJ whole genome shotgun (WGS) entry which is preliminary data.</text>
</comment>
<keyword evidence="2" id="KW-1133">Transmembrane helix</keyword>
<feature type="compositionally biased region" description="Polar residues" evidence="1">
    <location>
        <begin position="520"/>
        <end position="529"/>
    </location>
</feature>
<feature type="region of interest" description="Disordered" evidence="1">
    <location>
        <begin position="894"/>
        <end position="936"/>
    </location>
</feature>
<feature type="compositionally biased region" description="Polar residues" evidence="1">
    <location>
        <begin position="184"/>
        <end position="197"/>
    </location>
</feature>
<keyword evidence="2" id="KW-0812">Transmembrane</keyword>
<dbReference type="Proteomes" id="UP001274830">
    <property type="component" value="Unassembled WGS sequence"/>
</dbReference>
<protein>
    <submittedName>
        <fullName evidence="3">Uncharacterized protein</fullName>
    </submittedName>
</protein>
<reference evidence="3" key="1">
    <citation type="submission" date="2023-07" db="EMBL/GenBank/DDBJ databases">
        <title>Black Yeasts Isolated from many extreme environments.</title>
        <authorList>
            <person name="Coleine C."/>
            <person name="Stajich J.E."/>
            <person name="Selbmann L."/>
        </authorList>
    </citation>
    <scope>NUCLEOTIDE SEQUENCE</scope>
    <source>
        <strain evidence="3">CCFEE 5485</strain>
    </source>
</reference>
<evidence type="ECO:0000256" key="2">
    <source>
        <dbReference type="SAM" id="Phobius"/>
    </source>
</evidence>
<organism evidence="3 4">
    <name type="scientific">Recurvomyces mirabilis</name>
    <dbReference type="NCBI Taxonomy" id="574656"/>
    <lineage>
        <taxon>Eukaryota</taxon>
        <taxon>Fungi</taxon>
        <taxon>Dikarya</taxon>
        <taxon>Ascomycota</taxon>
        <taxon>Pezizomycotina</taxon>
        <taxon>Dothideomycetes</taxon>
        <taxon>Dothideomycetidae</taxon>
        <taxon>Mycosphaerellales</taxon>
        <taxon>Teratosphaeriaceae</taxon>
        <taxon>Recurvomyces</taxon>
    </lineage>
</organism>
<feature type="compositionally biased region" description="Pro residues" evidence="1">
    <location>
        <begin position="307"/>
        <end position="325"/>
    </location>
</feature>
<dbReference type="EMBL" id="JAUTXT010000001">
    <property type="protein sequence ID" value="KAK3679710.1"/>
    <property type="molecule type" value="Genomic_DNA"/>
</dbReference>
<feature type="region of interest" description="Disordered" evidence="1">
    <location>
        <begin position="139"/>
        <end position="160"/>
    </location>
</feature>
<name>A0AAE0WWK4_9PEZI</name>
<feature type="compositionally biased region" description="Basic residues" evidence="1">
    <location>
        <begin position="148"/>
        <end position="160"/>
    </location>
</feature>
<feature type="region of interest" description="Disordered" evidence="1">
    <location>
        <begin position="183"/>
        <end position="212"/>
    </location>
</feature>
<evidence type="ECO:0000313" key="4">
    <source>
        <dbReference type="Proteomes" id="UP001274830"/>
    </source>
</evidence>
<feature type="region of interest" description="Disordered" evidence="1">
    <location>
        <begin position="16"/>
        <end position="45"/>
    </location>
</feature>
<evidence type="ECO:0000313" key="3">
    <source>
        <dbReference type="EMBL" id="KAK3679710.1"/>
    </source>
</evidence>
<feature type="compositionally biased region" description="Low complexity" evidence="1">
    <location>
        <begin position="198"/>
        <end position="211"/>
    </location>
</feature>
<feature type="region of interest" description="Disordered" evidence="1">
    <location>
        <begin position="289"/>
        <end position="333"/>
    </location>
</feature>
<sequence length="1292" mass="138092">MVPFMKMFLRMLARNPQNHVDPGSQGQAGSMAAQGSADAAGSSTSTPITSSSAYLGIGVGVGGAILIAIMAVGVQILRKRAQHRRAVTELEDQSEHITVAGAMQEIGEVPRPVSVTRCGPLHPLHAQAGWGALSSNETVHESEPITRRGGKKRNSISLPRRIREKTIPLKRLKHLSAIIESPRSRTVTSPAHTKTLNKTTTPAKSARTSTSTRKKTILMIAAEDDDEDVFVMPGSPKPHVLPSFAIRSPGMYGAAIANDDDRPRPSRSISVGALQIPLYVAADSLTLDRSSRPQMHTRSISLGGPQSRPPSGPVPPLPASVPPNLPRKSSDDTNRCGVCVSRMSSSSQESASSSVLVISPILKVHENDRAISSPTVEQVIADDDSAQLKTVTNRQWQNPLITGPRPMEIPRVYEDTTAGARERSHHHNASIHSNIARYSTLSYRQSSPSTISSLDNDDALITNRLSIPRIATADRVSISRVSSYNSLSPSASCSAPATSSHVAAHGAVQKITTPRKPVRTSGSSVSANGSPAEKRKPPVLRDISGNANTGLTPSRRTSNSTSHSARSSNGNPFQWDQSLPLLKPSALKGSPNSKGSRGHKRQNCVRISTLTPTILGPPVLSRSTSPSFMQGIDEEEEDGEHVAPDGEGQGTRTRSRALPRLSSGNSLLAPRLQATTSTMLYQTSLTPSSPTLSMWTAYQEQQQSTGMAEIDLVEMQPSDSHFPASPLSAKDRSASRLSVQSSVSGLSIPIFPPPSRATVGGLHLQETVPVFCLSRPSTDDEEQEESDVAQSSSPPRLLHASFDEPHGQESPVIPEKSEYFPSSPPLPVSKDEEYDPAWRGLLLIPKPAPEADMLGNGKGVEYDPTSPLWPPTVMDSDPTAEHSSPAFPFTTTASNNTMGGAEEDEHVSPHSRPTTYGGDLPDTPPCSPKSRPVDTTTHVSDSTLLAQLSPPRVRPARLTAAEKLTSANASVIMATIPESPPIIGFPTAVPILAPPSEDTAQATIPLPRRGRAASHTSCLRPLRPAPPPPPILGLDTTTPQPLHIRNPSNLSPQGPRSEPAKSVLKSATALRRMNSEIDVETRGAMNRASRQYVRMGREASPLLPWIGATKVGAEPGFGGGVVGDERMADLFDFDFGSSMSAGAERELNGKSALDDVDFEALGSRLDGALSGFDTVGLVASSSSPPMDFKDVDYGSGVEITYQSRSGRSGSVWEDGELFWTKRPRFSFTPSSPPLDVNVTPMKKLYSGRAAAWEREGSRTPTQQMDILLGLDRPSSIVKTPKSLYDSDGFLKT</sequence>
<accession>A0AAE0WWK4</accession>